<dbReference type="PROSITE" id="PS50878">
    <property type="entry name" value="RT_POL"/>
    <property type="match status" value="1"/>
</dbReference>
<evidence type="ECO:0000259" key="1">
    <source>
        <dbReference type="PROSITE" id="PS50878"/>
    </source>
</evidence>
<organism evidence="2 3">
    <name type="scientific">Pieris macdunnoughi</name>
    <dbReference type="NCBI Taxonomy" id="345717"/>
    <lineage>
        <taxon>Eukaryota</taxon>
        <taxon>Metazoa</taxon>
        <taxon>Ecdysozoa</taxon>
        <taxon>Arthropoda</taxon>
        <taxon>Hexapoda</taxon>
        <taxon>Insecta</taxon>
        <taxon>Pterygota</taxon>
        <taxon>Neoptera</taxon>
        <taxon>Endopterygota</taxon>
        <taxon>Lepidoptera</taxon>
        <taxon>Glossata</taxon>
        <taxon>Ditrysia</taxon>
        <taxon>Papilionoidea</taxon>
        <taxon>Pieridae</taxon>
        <taxon>Pierinae</taxon>
        <taxon>Pieris</taxon>
    </lineage>
</organism>
<reference evidence="2" key="1">
    <citation type="submission" date="2021-02" db="EMBL/GenBank/DDBJ databases">
        <authorList>
            <person name="Steward A R."/>
        </authorList>
    </citation>
    <scope>NUCLEOTIDE SEQUENCE</scope>
</reference>
<dbReference type="Proteomes" id="UP000663880">
    <property type="component" value="Unassembled WGS sequence"/>
</dbReference>
<sequence>MDSYLSDRTIKLNYASHVVCRQTNKGCVQGSVGGPLLWNLLLDPLLKTLHEAEITAQAFADDIVLLVEGNIASDIEVKPNSALAMVN</sequence>
<feature type="domain" description="Reverse transcriptase" evidence="1">
    <location>
        <begin position="1"/>
        <end position="87"/>
    </location>
</feature>
<protein>
    <recommendedName>
        <fullName evidence="1">Reverse transcriptase domain-containing protein</fullName>
    </recommendedName>
</protein>
<evidence type="ECO:0000313" key="3">
    <source>
        <dbReference type="Proteomes" id="UP000663880"/>
    </source>
</evidence>
<dbReference type="EMBL" id="CAJOBZ010000011">
    <property type="protein sequence ID" value="CAF4832319.1"/>
    <property type="molecule type" value="Genomic_DNA"/>
</dbReference>
<evidence type="ECO:0000313" key="2">
    <source>
        <dbReference type="EMBL" id="CAF4832319.1"/>
    </source>
</evidence>
<accession>A0A821QUB1</accession>
<dbReference type="Pfam" id="PF00078">
    <property type="entry name" value="RVT_1"/>
    <property type="match status" value="1"/>
</dbReference>
<proteinExistence type="predicted"/>
<gene>
    <name evidence="2" type="ORF">PMACD_LOCUS5424</name>
</gene>
<dbReference type="InterPro" id="IPR000477">
    <property type="entry name" value="RT_dom"/>
</dbReference>
<dbReference type="AlphaFoldDB" id="A0A821QUB1"/>
<keyword evidence="3" id="KW-1185">Reference proteome</keyword>
<dbReference type="OrthoDB" id="7382669at2759"/>
<comment type="caution">
    <text evidence="2">The sequence shown here is derived from an EMBL/GenBank/DDBJ whole genome shotgun (WGS) entry which is preliminary data.</text>
</comment>
<name>A0A821QUB1_9NEOP</name>